<evidence type="ECO:0000313" key="3">
    <source>
        <dbReference type="EMBL" id="MBB5758759.1"/>
    </source>
</evidence>
<dbReference type="EMBL" id="JACHOP010000017">
    <property type="protein sequence ID" value="MBB5758759.1"/>
    <property type="molecule type" value="Genomic_DNA"/>
</dbReference>
<evidence type="ECO:0000313" key="4">
    <source>
        <dbReference type="Proteomes" id="UP000583454"/>
    </source>
</evidence>
<feature type="signal peptide" evidence="2">
    <location>
        <begin position="1"/>
        <end position="20"/>
    </location>
</feature>
<keyword evidence="2" id="KW-0732">Signal</keyword>
<feature type="region of interest" description="Disordered" evidence="1">
    <location>
        <begin position="26"/>
        <end position="79"/>
    </location>
</feature>
<organism evidence="3 4">
    <name type="scientific">Methylorubrum rhodinum</name>
    <dbReference type="NCBI Taxonomy" id="29428"/>
    <lineage>
        <taxon>Bacteria</taxon>
        <taxon>Pseudomonadati</taxon>
        <taxon>Pseudomonadota</taxon>
        <taxon>Alphaproteobacteria</taxon>
        <taxon>Hyphomicrobiales</taxon>
        <taxon>Methylobacteriaceae</taxon>
        <taxon>Methylorubrum</taxon>
    </lineage>
</organism>
<feature type="chain" id="PRO_5032323692" description="Pentapeptide MXKDX repeat protein" evidence="2">
    <location>
        <begin position="21"/>
        <end position="79"/>
    </location>
</feature>
<evidence type="ECO:0008006" key="5">
    <source>
        <dbReference type="Google" id="ProtNLM"/>
    </source>
</evidence>
<name>A0A840ZL56_9HYPH</name>
<protein>
    <recommendedName>
        <fullName evidence="5">Pentapeptide MXKDX repeat protein</fullName>
    </recommendedName>
</protein>
<evidence type="ECO:0000256" key="1">
    <source>
        <dbReference type="SAM" id="MobiDB-lite"/>
    </source>
</evidence>
<dbReference type="AlphaFoldDB" id="A0A840ZL56"/>
<dbReference type="RefSeq" id="WP_183571476.1">
    <property type="nucleotide sequence ID" value="NZ_JACHOP010000017.1"/>
</dbReference>
<gene>
    <name evidence="3" type="ORF">HNR00_003486</name>
</gene>
<sequence>MTRVSLAVLATLGLCGTALAMEKPGAAANAPGQEMKQGEGKKMQGSPNAAGFDKNKNDTTGSAGQGAASATSTDSKAKP</sequence>
<feature type="compositionally biased region" description="Low complexity" evidence="1">
    <location>
        <begin position="58"/>
        <end position="79"/>
    </location>
</feature>
<reference evidence="3 4" key="1">
    <citation type="submission" date="2020-08" db="EMBL/GenBank/DDBJ databases">
        <title>Genomic Encyclopedia of Type Strains, Phase IV (KMG-IV): sequencing the most valuable type-strain genomes for metagenomic binning, comparative biology and taxonomic classification.</title>
        <authorList>
            <person name="Goeker M."/>
        </authorList>
    </citation>
    <scope>NUCLEOTIDE SEQUENCE [LARGE SCALE GENOMIC DNA]</scope>
    <source>
        <strain evidence="3 4">DSM 2163</strain>
    </source>
</reference>
<dbReference type="Proteomes" id="UP000583454">
    <property type="component" value="Unassembled WGS sequence"/>
</dbReference>
<comment type="caution">
    <text evidence="3">The sequence shown here is derived from an EMBL/GenBank/DDBJ whole genome shotgun (WGS) entry which is preliminary data.</text>
</comment>
<evidence type="ECO:0000256" key="2">
    <source>
        <dbReference type="SAM" id="SignalP"/>
    </source>
</evidence>
<proteinExistence type="predicted"/>
<keyword evidence="4" id="KW-1185">Reference proteome</keyword>
<accession>A0A840ZL56</accession>